<evidence type="ECO:0000313" key="2">
    <source>
        <dbReference type="EMBL" id="QGY42875.1"/>
    </source>
</evidence>
<keyword evidence="2" id="KW-0808">Transferase</keyword>
<dbReference type="RefSeq" id="WP_158863444.1">
    <property type="nucleotide sequence ID" value="NZ_CP046401.1"/>
</dbReference>
<evidence type="ECO:0000313" key="3">
    <source>
        <dbReference type="Proteomes" id="UP000428260"/>
    </source>
</evidence>
<protein>
    <submittedName>
        <fullName evidence="2">tRNA (5-methylaminomethyl-2-thiouridine)(34)-methyltransferase MnmD</fullName>
    </submittedName>
</protein>
<gene>
    <name evidence="2" type="primary">mnmD</name>
    <name evidence="2" type="ORF">GM418_04150</name>
</gene>
<proteinExistence type="predicted"/>
<dbReference type="KEGG" id="mcos:GM418_04150"/>
<dbReference type="PANTHER" id="PTHR39963">
    <property type="entry name" value="SLL0983 PROTEIN"/>
    <property type="match status" value="1"/>
</dbReference>
<dbReference type="InterPro" id="IPR029063">
    <property type="entry name" value="SAM-dependent_MTases_sf"/>
</dbReference>
<name>A0A6I6JJ41_9BACT</name>
<feature type="domain" description="MnmC-like methyltransferase" evidence="1">
    <location>
        <begin position="126"/>
        <end position="220"/>
    </location>
</feature>
<dbReference type="InterPro" id="IPR047785">
    <property type="entry name" value="tRNA_MNMC2"/>
</dbReference>
<dbReference type="Proteomes" id="UP000428260">
    <property type="component" value="Chromosome"/>
</dbReference>
<keyword evidence="2" id="KW-0489">Methyltransferase</keyword>
<dbReference type="SUPFAM" id="SSF53335">
    <property type="entry name" value="S-adenosyl-L-methionine-dependent methyltransferases"/>
    <property type="match status" value="1"/>
</dbReference>
<reference evidence="2 3" key="1">
    <citation type="submission" date="2019-11" db="EMBL/GenBank/DDBJ databases">
        <authorList>
            <person name="Zheng R.K."/>
            <person name="Sun C.M."/>
        </authorList>
    </citation>
    <scope>NUCLEOTIDE SEQUENCE [LARGE SCALE GENOMIC DNA]</scope>
    <source>
        <strain evidence="2 3">WC007</strain>
    </source>
</reference>
<dbReference type="InterPro" id="IPR008471">
    <property type="entry name" value="MnmC-like_methylTransf"/>
</dbReference>
<dbReference type="Gene3D" id="3.40.50.150">
    <property type="entry name" value="Vaccinia Virus protein VP39"/>
    <property type="match status" value="1"/>
</dbReference>
<accession>A0A6I6JJ41</accession>
<keyword evidence="3" id="KW-1185">Reference proteome</keyword>
<dbReference type="PANTHER" id="PTHR39963:SF1">
    <property type="entry name" value="MNMC-LIKE METHYLTRANSFERASE DOMAIN-CONTAINING PROTEIN"/>
    <property type="match status" value="1"/>
</dbReference>
<evidence type="ECO:0000259" key="1">
    <source>
        <dbReference type="Pfam" id="PF05430"/>
    </source>
</evidence>
<dbReference type="GO" id="GO:0032259">
    <property type="term" value="P:methylation"/>
    <property type="evidence" value="ECO:0007669"/>
    <property type="project" value="UniProtKB-KW"/>
</dbReference>
<dbReference type="Pfam" id="PF05430">
    <property type="entry name" value="Methyltransf_30"/>
    <property type="match status" value="1"/>
</dbReference>
<sequence>MKHQIIETADGSKTIYIPGIDEQYHSVNGALTESNYVYIEKGYSFCKKGSPVVFEVGFGTGLNCILTAIEAERQKKVTHYYSIDNFPLDKLTLEQLDHKSLFSEKEKAIFKKIHACEWDKLIPVSEYFYLNKIQTDIRKFNVSLLKKFDVVYFDAFGPDKQPEMWTQQIFDSIYRQCSEEAIFVTYSAKGEIRRNLAQIGYVMERLPGPPGKKQMLRGIKKD</sequence>
<dbReference type="GO" id="GO:0004808">
    <property type="term" value="F:tRNA (5-methylaminomethyl-2-thiouridylate)(34)-methyltransferase activity"/>
    <property type="evidence" value="ECO:0007669"/>
    <property type="project" value="InterPro"/>
</dbReference>
<organism evidence="2 3">
    <name type="scientific">Maribellus comscasis</name>
    <dbReference type="NCBI Taxonomy" id="2681766"/>
    <lineage>
        <taxon>Bacteria</taxon>
        <taxon>Pseudomonadati</taxon>
        <taxon>Bacteroidota</taxon>
        <taxon>Bacteroidia</taxon>
        <taxon>Marinilabiliales</taxon>
        <taxon>Prolixibacteraceae</taxon>
        <taxon>Maribellus</taxon>
    </lineage>
</organism>
<dbReference type="GO" id="GO:0016645">
    <property type="term" value="F:oxidoreductase activity, acting on the CH-NH group of donors"/>
    <property type="evidence" value="ECO:0007669"/>
    <property type="project" value="InterPro"/>
</dbReference>
<dbReference type="NCBIfam" id="NF033855">
    <property type="entry name" value="tRNA_MNMC2"/>
    <property type="match status" value="1"/>
</dbReference>
<dbReference type="AlphaFoldDB" id="A0A6I6JJ41"/>
<dbReference type="EMBL" id="CP046401">
    <property type="protein sequence ID" value="QGY42875.1"/>
    <property type="molecule type" value="Genomic_DNA"/>
</dbReference>